<dbReference type="InterPro" id="IPR036396">
    <property type="entry name" value="Cyt_P450_sf"/>
</dbReference>
<keyword evidence="1" id="KW-1133">Transmembrane helix</keyword>
<evidence type="ECO:0000313" key="3">
    <source>
        <dbReference type="Proteomes" id="UP000266723"/>
    </source>
</evidence>
<dbReference type="Proteomes" id="UP000266723">
    <property type="component" value="Unassembled WGS sequence"/>
</dbReference>
<name>A0ABQ7E8P7_BRACR</name>
<gene>
    <name evidence="2" type="ORF">DY000_02024261</name>
</gene>
<evidence type="ECO:0000256" key="1">
    <source>
        <dbReference type="SAM" id="Phobius"/>
    </source>
</evidence>
<keyword evidence="1" id="KW-0472">Membrane</keyword>
<keyword evidence="3" id="KW-1185">Reference proteome</keyword>
<accession>A0ABQ7E8P7</accession>
<reference evidence="2 3" key="1">
    <citation type="journal article" date="2020" name="BMC Genomics">
        <title>Intraspecific diversification of the crop wild relative Brassica cretica Lam. using demographic model selection.</title>
        <authorList>
            <person name="Kioukis A."/>
            <person name="Michalopoulou V.A."/>
            <person name="Briers L."/>
            <person name="Pirintsos S."/>
            <person name="Studholme D.J."/>
            <person name="Pavlidis P."/>
            <person name="Sarris P.F."/>
        </authorList>
    </citation>
    <scope>NUCLEOTIDE SEQUENCE [LARGE SCALE GENOMIC DNA]</scope>
    <source>
        <strain evidence="3">cv. PFS-1207/04</strain>
    </source>
</reference>
<keyword evidence="1" id="KW-0812">Transmembrane</keyword>
<dbReference type="EMBL" id="QGKV02000299">
    <property type="protein sequence ID" value="KAF3592795.1"/>
    <property type="molecule type" value="Genomic_DNA"/>
</dbReference>
<proteinExistence type="predicted"/>
<dbReference type="SUPFAM" id="SSF48264">
    <property type="entry name" value="Cytochrome P450"/>
    <property type="match status" value="1"/>
</dbReference>
<sequence length="363" mass="42206">MAATKMVFHYMVLIFHSFKGFSDLEDFWLEDFQTTSRKSSRRLPGSLLTKSSPMSPFHNRSERFDGSHLPLGYVLCVFYKSFTYLGLIYMFFRSGSDFGRLMRSLLGSLLKYNALEDFHEVFQTTSKKFSRRLPRSLPDDFHEVFQTTSTKSSRRLPRSLPDDFHEVFQTNSTKSSRRLPRSLLPGRLPRRSSGRLLGSRPFRFFRSGFRYAGFSDLEDFLARRLPDDFQEDFQTTSRKYSRRLPKSLPDDFQKVFSQNLLPCLPFIIDLSVLVLIRWFSSSTWICFTDLDLIYMFFRSGSDFGRPMGSLPGSLLKYNALEDFQEVFQTTSKKSSRRLPGSLLTGSSSISPYKVESKLVFVEE</sequence>
<protein>
    <submittedName>
        <fullName evidence="2">Uncharacterized protein</fullName>
    </submittedName>
</protein>
<organism evidence="2 3">
    <name type="scientific">Brassica cretica</name>
    <name type="common">Mustard</name>
    <dbReference type="NCBI Taxonomy" id="69181"/>
    <lineage>
        <taxon>Eukaryota</taxon>
        <taxon>Viridiplantae</taxon>
        <taxon>Streptophyta</taxon>
        <taxon>Embryophyta</taxon>
        <taxon>Tracheophyta</taxon>
        <taxon>Spermatophyta</taxon>
        <taxon>Magnoliopsida</taxon>
        <taxon>eudicotyledons</taxon>
        <taxon>Gunneridae</taxon>
        <taxon>Pentapetalae</taxon>
        <taxon>rosids</taxon>
        <taxon>malvids</taxon>
        <taxon>Brassicales</taxon>
        <taxon>Brassicaceae</taxon>
        <taxon>Brassiceae</taxon>
        <taxon>Brassica</taxon>
    </lineage>
</organism>
<feature type="transmembrane region" description="Helical" evidence="1">
    <location>
        <begin position="71"/>
        <end position="92"/>
    </location>
</feature>
<evidence type="ECO:0000313" key="2">
    <source>
        <dbReference type="EMBL" id="KAF3592795.1"/>
    </source>
</evidence>
<comment type="caution">
    <text evidence="2">The sequence shown here is derived from an EMBL/GenBank/DDBJ whole genome shotgun (WGS) entry which is preliminary data.</text>
</comment>